<keyword evidence="3" id="KW-1185">Reference proteome</keyword>
<name>W9QYR6_9ROSA</name>
<reference evidence="3" key="1">
    <citation type="submission" date="2013-01" db="EMBL/GenBank/DDBJ databases">
        <title>Draft Genome Sequence of a Mulberry Tree, Morus notabilis C.K. Schneid.</title>
        <authorList>
            <person name="He N."/>
            <person name="Zhao S."/>
        </authorList>
    </citation>
    <scope>NUCLEOTIDE SEQUENCE</scope>
</reference>
<accession>W9QYR6</accession>
<gene>
    <name evidence="2" type="ORF">L484_015966</name>
</gene>
<dbReference type="Proteomes" id="UP000030645">
    <property type="component" value="Unassembled WGS sequence"/>
</dbReference>
<organism evidence="2 3">
    <name type="scientific">Morus notabilis</name>
    <dbReference type="NCBI Taxonomy" id="981085"/>
    <lineage>
        <taxon>Eukaryota</taxon>
        <taxon>Viridiplantae</taxon>
        <taxon>Streptophyta</taxon>
        <taxon>Embryophyta</taxon>
        <taxon>Tracheophyta</taxon>
        <taxon>Spermatophyta</taxon>
        <taxon>Magnoliopsida</taxon>
        <taxon>eudicotyledons</taxon>
        <taxon>Gunneridae</taxon>
        <taxon>Pentapetalae</taxon>
        <taxon>rosids</taxon>
        <taxon>fabids</taxon>
        <taxon>Rosales</taxon>
        <taxon>Moraceae</taxon>
        <taxon>Moreae</taxon>
        <taxon>Morus</taxon>
    </lineage>
</organism>
<evidence type="ECO:0000313" key="2">
    <source>
        <dbReference type="EMBL" id="EXB44708.1"/>
    </source>
</evidence>
<protein>
    <submittedName>
        <fullName evidence="2">Uncharacterized protein</fullName>
    </submittedName>
</protein>
<proteinExistence type="predicted"/>
<dbReference type="AlphaFoldDB" id="W9QYR6"/>
<evidence type="ECO:0000256" key="1">
    <source>
        <dbReference type="SAM" id="MobiDB-lite"/>
    </source>
</evidence>
<feature type="region of interest" description="Disordered" evidence="1">
    <location>
        <begin position="1"/>
        <end position="26"/>
    </location>
</feature>
<evidence type="ECO:0000313" key="3">
    <source>
        <dbReference type="Proteomes" id="UP000030645"/>
    </source>
</evidence>
<sequence length="61" mass="6639">MPLNYKNLPPPTGISHHPSGSNAACQNLLPPSRSVVPVWISQYRSKSAQANLIQSNMPNMP</sequence>
<dbReference type="EMBL" id="KE343878">
    <property type="protein sequence ID" value="EXB44708.1"/>
    <property type="molecule type" value="Genomic_DNA"/>
</dbReference>